<reference evidence="2 3" key="1">
    <citation type="journal article" date="2018" name="Nat. Ecol. Evol.">
        <title>Genomic signatures of mitonuclear coevolution across populations of Tigriopus californicus.</title>
        <authorList>
            <person name="Barreto F.S."/>
            <person name="Watson E.T."/>
            <person name="Lima T.G."/>
            <person name="Willett C.S."/>
            <person name="Edmands S."/>
            <person name="Li W."/>
            <person name="Burton R.S."/>
        </authorList>
    </citation>
    <scope>NUCLEOTIDE SEQUENCE [LARGE SCALE GENOMIC DNA]</scope>
    <source>
        <strain evidence="2 3">San Diego</strain>
    </source>
</reference>
<sequence length="249" mass="27709">MKPLGIDSGEVDDMRVPTYHVQSSSQSEESHCRSCLCQNTAISLHSLNEQWWQQPPPPPPQQTPSSPTRATATATTTTPIHLGTSPSELRMVDSSLMRETRPSSLRGSSAWISSEDLLTDGSSTDDDGDGACREDLSHLAERNAELFAIADNKMIWRLPNVFKSPIQCEPEIRKAGLLEVSSKVPQDLQNLSFTQHETTTPSLLAHSVEPEICWKPKRGSSFKAHQDLARKVLQYEAFVDRSQEDEKKL</sequence>
<feature type="compositionally biased region" description="Low complexity" evidence="1">
    <location>
        <begin position="63"/>
        <end position="79"/>
    </location>
</feature>
<evidence type="ECO:0000313" key="2">
    <source>
        <dbReference type="EMBL" id="TRY71673.1"/>
    </source>
</evidence>
<evidence type="ECO:0000256" key="1">
    <source>
        <dbReference type="SAM" id="MobiDB-lite"/>
    </source>
</evidence>
<dbReference type="AlphaFoldDB" id="A0A553P1W1"/>
<evidence type="ECO:0000313" key="3">
    <source>
        <dbReference type="Proteomes" id="UP000318571"/>
    </source>
</evidence>
<gene>
    <name evidence="2" type="ORF">TCAL_16144</name>
</gene>
<accession>A0A553P1W1</accession>
<name>A0A553P1W1_TIGCA</name>
<dbReference type="Proteomes" id="UP000318571">
    <property type="component" value="Chromosome 7"/>
</dbReference>
<dbReference type="EMBL" id="VCGU01000008">
    <property type="protein sequence ID" value="TRY71673.1"/>
    <property type="molecule type" value="Genomic_DNA"/>
</dbReference>
<protein>
    <submittedName>
        <fullName evidence="2">Uncharacterized protein</fullName>
    </submittedName>
</protein>
<feature type="region of interest" description="Disordered" evidence="1">
    <location>
        <begin position="50"/>
        <end position="87"/>
    </location>
</feature>
<proteinExistence type="predicted"/>
<feature type="region of interest" description="Disordered" evidence="1">
    <location>
        <begin position="1"/>
        <end position="27"/>
    </location>
</feature>
<organism evidence="2 3">
    <name type="scientific">Tigriopus californicus</name>
    <name type="common">Marine copepod</name>
    <dbReference type="NCBI Taxonomy" id="6832"/>
    <lineage>
        <taxon>Eukaryota</taxon>
        <taxon>Metazoa</taxon>
        <taxon>Ecdysozoa</taxon>
        <taxon>Arthropoda</taxon>
        <taxon>Crustacea</taxon>
        <taxon>Multicrustacea</taxon>
        <taxon>Hexanauplia</taxon>
        <taxon>Copepoda</taxon>
        <taxon>Harpacticoida</taxon>
        <taxon>Harpacticidae</taxon>
        <taxon>Tigriopus</taxon>
    </lineage>
</organism>
<comment type="caution">
    <text evidence="2">The sequence shown here is derived from an EMBL/GenBank/DDBJ whole genome shotgun (WGS) entry which is preliminary data.</text>
</comment>
<keyword evidence="3" id="KW-1185">Reference proteome</keyword>